<keyword evidence="4" id="KW-0378">Hydrolase</keyword>
<protein>
    <recommendedName>
        <fullName evidence="1">RNA helicase</fullName>
        <ecNumber evidence="1">3.6.4.13</ecNumber>
    </recommendedName>
</protein>
<dbReference type="GO" id="GO:0003724">
    <property type="term" value="F:RNA helicase activity"/>
    <property type="evidence" value="ECO:0007669"/>
    <property type="project" value="UniProtKB-EC"/>
</dbReference>
<dbReference type="InterPro" id="IPR035437">
    <property type="entry name" value="SNase_OB-fold_sf"/>
</dbReference>
<evidence type="ECO:0000259" key="9">
    <source>
        <dbReference type="PROSITE" id="PS50103"/>
    </source>
</evidence>
<dbReference type="EMBL" id="JADYXP020000008">
    <property type="protein sequence ID" value="KAL0118062.1"/>
    <property type="molecule type" value="Genomic_DNA"/>
</dbReference>
<dbReference type="InterPro" id="IPR000571">
    <property type="entry name" value="Znf_CCCH"/>
</dbReference>
<dbReference type="AlphaFoldDB" id="A0AAW2FVV6"/>
<dbReference type="EC" id="3.6.4.13" evidence="1"/>
<comment type="caution">
    <text evidence="10">The sequence shown here is derived from an EMBL/GenBank/DDBJ whole genome shotgun (WGS) entry which is preliminary data.</text>
</comment>
<evidence type="ECO:0000256" key="7">
    <source>
        <dbReference type="ARBA" id="ARBA00047984"/>
    </source>
</evidence>
<dbReference type="GO" id="GO:0042078">
    <property type="term" value="P:germ-line stem cell division"/>
    <property type="evidence" value="ECO:0007669"/>
    <property type="project" value="TreeGrafter"/>
</dbReference>
<evidence type="ECO:0000256" key="8">
    <source>
        <dbReference type="PROSITE-ProRule" id="PRU00723"/>
    </source>
</evidence>
<dbReference type="InterPro" id="IPR014001">
    <property type="entry name" value="Helicase_ATP-bd"/>
</dbReference>
<dbReference type="GO" id="GO:0008270">
    <property type="term" value="F:zinc ion binding"/>
    <property type="evidence" value="ECO:0007669"/>
    <property type="project" value="UniProtKB-KW"/>
</dbReference>
<name>A0AAW2FVV6_9HYME</name>
<keyword evidence="11" id="KW-1185">Reference proteome</keyword>
<dbReference type="PROSITE" id="PS50103">
    <property type="entry name" value="ZF_C3H1"/>
    <property type="match status" value="1"/>
</dbReference>
<evidence type="ECO:0000256" key="1">
    <source>
        <dbReference type="ARBA" id="ARBA00012552"/>
    </source>
</evidence>
<dbReference type="CDD" id="cd20435">
    <property type="entry name" value="Tudor_TDRD12_rpt2"/>
    <property type="match status" value="1"/>
</dbReference>
<feature type="domain" description="C3H1-type" evidence="9">
    <location>
        <begin position="714"/>
        <end position="742"/>
    </location>
</feature>
<dbReference type="Pfam" id="PF00270">
    <property type="entry name" value="DEAD"/>
    <property type="match status" value="1"/>
</dbReference>
<dbReference type="SUPFAM" id="SSF63748">
    <property type="entry name" value="Tudor/PWWP/MBT"/>
    <property type="match status" value="2"/>
</dbReference>
<keyword evidence="8" id="KW-0479">Metal-binding</keyword>
<dbReference type="PANTHER" id="PTHR22655">
    <property type="entry name" value="ATP-DEPENDENT RNA HELICASE TDRD12-RELATED"/>
    <property type="match status" value="1"/>
</dbReference>
<keyword evidence="2" id="KW-0677">Repeat</keyword>
<evidence type="ECO:0000313" key="10">
    <source>
        <dbReference type="EMBL" id="KAL0118062.1"/>
    </source>
</evidence>
<reference evidence="10 11" key="1">
    <citation type="submission" date="2023-03" db="EMBL/GenBank/DDBJ databases">
        <title>High recombination rates correlate with genetic variation in Cardiocondyla obscurior ants.</title>
        <authorList>
            <person name="Errbii M."/>
        </authorList>
    </citation>
    <scope>NUCLEOTIDE SEQUENCE [LARGE SCALE GENOMIC DNA]</scope>
    <source>
        <strain evidence="10">Alpha-2009</strain>
        <tissue evidence="10">Whole body</tissue>
    </source>
</reference>
<organism evidence="10 11">
    <name type="scientific">Cardiocondyla obscurior</name>
    <dbReference type="NCBI Taxonomy" id="286306"/>
    <lineage>
        <taxon>Eukaryota</taxon>
        <taxon>Metazoa</taxon>
        <taxon>Ecdysozoa</taxon>
        <taxon>Arthropoda</taxon>
        <taxon>Hexapoda</taxon>
        <taxon>Insecta</taxon>
        <taxon>Pterygota</taxon>
        <taxon>Neoptera</taxon>
        <taxon>Endopterygota</taxon>
        <taxon>Hymenoptera</taxon>
        <taxon>Apocrita</taxon>
        <taxon>Aculeata</taxon>
        <taxon>Formicoidea</taxon>
        <taxon>Formicidae</taxon>
        <taxon>Myrmicinae</taxon>
        <taxon>Cardiocondyla</taxon>
    </lineage>
</organism>
<keyword evidence="5" id="KW-0347">Helicase</keyword>
<dbReference type="Gene3D" id="2.40.50.90">
    <property type="match status" value="1"/>
</dbReference>
<dbReference type="InterPro" id="IPR011545">
    <property type="entry name" value="DEAD/DEAH_box_helicase_dom"/>
</dbReference>
<sequence length="1002" mass="115838">MSQKMNKFRHRPGAIPATAKEIRIKSIQNPYTMRAYEIENYIQALKTIEEKLVKFMKMGENLNKEKDKEKSATVGDMVFIHLISYNDEIKLPSFVYRGLINHINKDGAYYIFLVDHGISIELTRNKFYILPQDFISDKYLTKTVGIFGILPICMKNNDSMPNSSNSTAVVVEKWTKEAIQFIKHLLSFIEVIYFDHLVTDENNGKEYGEFYFSIDENVVSLSEALFNNYHALYLEGDLLKLAEMDPQLRKRRWHVLHVKFSKDREERKIPTFINRINDYQTKFFLSEKILIQSSVDCDVLSDITDLRYPKEVHEGWMQSIKSSRPRKLQSYICPAINNGLNVVAVGSSQCGKTTGCILAVCGQITKLEKKMHSATRPLALILCTSTFEVIFIQSLCDLFLKAFKNIRSVAAFNGLSDRSVAAMIYNGCQILVTTPRYLSRFMNENKDILLFDRLSFLVLDNADVILDKYHHSIGQLFKKHNVIENREPQGDNRPILQIIISLTSWTEKTKRFVNFAMYNPYICIASFIEAVVFKSVCPKLYCLESKHKNNKILDLLKNDNGTLRTAIICVNAKEAEELNNSLISTKKTLLIHEEMKSFDIQALRNSWMSCIYGFYPILICTDPVLSELNITNIKWLIHHSVLLKLKNHFNYRFSVLLNNLTQRVPDCKITIIIDENNNIQVQSIIKMLQRMKIEIHPEILYYVQKIAITLEMNKKDYVLCDNVKSFGFCQNQSNCVFRHCILREIDMPMTNVQINDKVKLVVLYIHDTTHFSARIVEHIPHSDKSDKITYSNVEYMQTAMKIQNYYGNIENRKMCISTNVGDICALEDILDTFKRVQVLRVNYDSNNFQDVKYVDVRCIDSGIVRESVDVRKLMNMPEELQKLPTHVVEVFLADLVPQDEEYMWNRYTNEQVHKWFANNFNGSCDYIGGKVCLHLGNTIWLDDLIIGTKLNGHSTVKVSSLKKELLSGKYAVSDSNHLLNLFELCRNGGLTHFNVHDTSISE</sequence>
<dbReference type="GO" id="GO:0003676">
    <property type="term" value="F:nucleic acid binding"/>
    <property type="evidence" value="ECO:0007669"/>
    <property type="project" value="InterPro"/>
</dbReference>
<dbReference type="Gene3D" id="3.40.50.300">
    <property type="entry name" value="P-loop containing nucleotide triphosphate hydrolases"/>
    <property type="match status" value="2"/>
</dbReference>
<feature type="zinc finger region" description="C3H1-type" evidence="8">
    <location>
        <begin position="714"/>
        <end position="742"/>
    </location>
</feature>
<comment type="catalytic activity">
    <reaction evidence="7">
        <text>ATP + H2O = ADP + phosphate + H(+)</text>
        <dbReference type="Rhea" id="RHEA:13065"/>
        <dbReference type="ChEBI" id="CHEBI:15377"/>
        <dbReference type="ChEBI" id="CHEBI:15378"/>
        <dbReference type="ChEBI" id="CHEBI:30616"/>
        <dbReference type="ChEBI" id="CHEBI:43474"/>
        <dbReference type="ChEBI" id="CHEBI:456216"/>
        <dbReference type="EC" id="3.6.4.13"/>
    </reaction>
</comment>
<proteinExistence type="predicted"/>
<dbReference type="SMART" id="SM00487">
    <property type="entry name" value="DEXDc"/>
    <property type="match status" value="1"/>
</dbReference>
<accession>A0AAW2FVV6</accession>
<dbReference type="GO" id="GO:0005524">
    <property type="term" value="F:ATP binding"/>
    <property type="evidence" value="ECO:0007669"/>
    <property type="project" value="UniProtKB-KW"/>
</dbReference>
<dbReference type="Proteomes" id="UP001430953">
    <property type="component" value="Unassembled WGS sequence"/>
</dbReference>
<keyword evidence="8" id="KW-0862">Zinc</keyword>
<dbReference type="Gene3D" id="2.30.30.140">
    <property type="match status" value="1"/>
</dbReference>
<dbReference type="SUPFAM" id="SSF52540">
    <property type="entry name" value="P-loop containing nucleoside triphosphate hydrolases"/>
    <property type="match status" value="1"/>
</dbReference>
<evidence type="ECO:0000256" key="3">
    <source>
        <dbReference type="ARBA" id="ARBA00022741"/>
    </source>
</evidence>
<dbReference type="PANTHER" id="PTHR22655:SF2">
    <property type="entry name" value="ATP-DEPENDENT RNA HELICASE TDRD12-RELATED"/>
    <property type="match status" value="1"/>
</dbReference>
<evidence type="ECO:0000256" key="6">
    <source>
        <dbReference type="ARBA" id="ARBA00022840"/>
    </source>
</evidence>
<dbReference type="GO" id="GO:0016787">
    <property type="term" value="F:hydrolase activity"/>
    <property type="evidence" value="ECO:0007669"/>
    <property type="project" value="UniProtKB-KW"/>
</dbReference>
<keyword evidence="6" id="KW-0067">ATP-binding</keyword>
<evidence type="ECO:0000256" key="4">
    <source>
        <dbReference type="ARBA" id="ARBA00022801"/>
    </source>
</evidence>
<gene>
    <name evidence="10" type="ORF">PUN28_009027</name>
</gene>
<keyword evidence="8" id="KW-0863">Zinc-finger</keyword>
<dbReference type="InterPro" id="IPR027417">
    <property type="entry name" value="P-loop_NTPase"/>
</dbReference>
<evidence type="ECO:0000313" key="11">
    <source>
        <dbReference type="Proteomes" id="UP001430953"/>
    </source>
</evidence>
<keyword evidence="3" id="KW-0547">Nucleotide-binding</keyword>
<evidence type="ECO:0000256" key="2">
    <source>
        <dbReference type="ARBA" id="ARBA00022737"/>
    </source>
</evidence>
<evidence type="ECO:0000256" key="5">
    <source>
        <dbReference type="ARBA" id="ARBA00022806"/>
    </source>
</evidence>